<keyword evidence="11 13" id="KW-0443">Lipid metabolism</keyword>
<dbReference type="SUPFAM" id="SSF52540">
    <property type="entry name" value="P-loop containing nucleoside triphosphate hydrolases"/>
    <property type="match status" value="1"/>
</dbReference>
<keyword evidence="14" id="KW-0812">Transmembrane</keyword>
<evidence type="ECO:0000256" key="10">
    <source>
        <dbReference type="ARBA" id="ARBA00022840"/>
    </source>
</evidence>
<evidence type="ECO:0000256" key="13">
    <source>
        <dbReference type="HAMAP-Rule" id="MF_00409"/>
    </source>
</evidence>
<evidence type="ECO:0000256" key="8">
    <source>
        <dbReference type="ARBA" id="ARBA00022741"/>
    </source>
</evidence>
<keyword evidence="7 13" id="KW-0808">Transferase</keyword>
<evidence type="ECO:0000256" key="9">
    <source>
        <dbReference type="ARBA" id="ARBA00022777"/>
    </source>
</evidence>
<comment type="function">
    <text evidence="1 13">Transfers the gamma-phosphate of ATP to the 4'-position of a tetraacyldisaccharide 1-phosphate intermediate (termed DS-1-P) to form tetraacyldisaccharide 1,4'-bis-phosphate (lipid IVA).</text>
</comment>
<evidence type="ECO:0000256" key="7">
    <source>
        <dbReference type="ARBA" id="ARBA00022679"/>
    </source>
</evidence>
<feature type="transmembrane region" description="Helical" evidence="14">
    <location>
        <begin position="12"/>
        <end position="32"/>
    </location>
</feature>
<keyword evidence="16" id="KW-1185">Reference proteome</keyword>
<keyword evidence="10 13" id="KW-0067">ATP-binding</keyword>
<dbReference type="HAMAP" id="MF_00409">
    <property type="entry name" value="LpxK"/>
    <property type="match status" value="1"/>
</dbReference>
<gene>
    <name evidence="13" type="primary">lpxK</name>
    <name evidence="15" type="ORF">HHO47_00485</name>
</gene>
<comment type="pathway">
    <text evidence="2 13">Glycolipid biosynthesis; lipid IV(A) biosynthesis; lipid IV(A) from (3R)-3-hydroxytetradecanoyl-[acyl-carrier-protein] and UDP-N-acetyl-alpha-D-glucosamine: step 6/6.</text>
</comment>
<evidence type="ECO:0000256" key="4">
    <source>
        <dbReference type="ARBA" id="ARBA00016436"/>
    </source>
</evidence>
<evidence type="ECO:0000256" key="1">
    <source>
        <dbReference type="ARBA" id="ARBA00002274"/>
    </source>
</evidence>
<name>A0A7Y0DPP9_9GAMM</name>
<dbReference type="GO" id="GO:0009245">
    <property type="term" value="P:lipid A biosynthetic process"/>
    <property type="evidence" value="ECO:0007669"/>
    <property type="project" value="UniProtKB-UniRule"/>
</dbReference>
<dbReference type="AlphaFoldDB" id="A0A7Y0DPP9"/>
<proteinExistence type="inferred from homology"/>
<evidence type="ECO:0000256" key="2">
    <source>
        <dbReference type="ARBA" id="ARBA00004870"/>
    </source>
</evidence>
<dbReference type="UniPathway" id="UPA00359">
    <property type="reaction ID" value="UER00482"/>
</dbReference>
<keyword evidence="8 13" id="KW-0547">Nucleotide-binding</keyword>
<reference evidence="15" key="1">
    <citation type="submission" date="2020-04" db="EMBL/GenBank/DDBJ databases">
        <title>Genome Sequencing for Pseudoaltermonas arctica.</title>
        <authorList>
            <person name="Elkins N.S."/>
        </authorList>
    </citation>
    <scope>NUCLEOTIDE SEQUENCE [LARGE SCALE GENOMIC DNA]</scope>
    <source>
        <strain evidence="15">NEC-BIFX-2020_0012</strain>
    </source>
</reference>
<comment type="similarity">
    <text evidence="13">Belongs to the LpxK family.</text>
</comment>
<keyword evidence="14" id="KW-1133">Transmembrane helix</keyword>
<evidence type="ECO:0000256" key="6">
    <source>
        <dbReference type="ARBA" id="ARBA00022556"/>
    </source>
</evidence>
<keyword evidence="6 13" id="KW-0441">Lipid A biosynthesis</keyword>
<dbReference type="GO" id="GO:0005524">
    <property type="term" value="F:ATP binding"/>
    <property type="evidence" value="ECO:0007669"/>
    <property type="project" value="UniProtKB-UniRule"/>
</dbReference>
<organism evidence="15 16">
    <name type="scientific">Pseudoalteromonas arctica</name>
    <dbReference type="NCBI Taxonomy" id="394751"/>
    <lineage>
        <taxon>Bacteria</taxon>
        <taxon>Pseudomonadati</taxon>
        <taxon>Pseudomonadota</taxon>
        <taxon>Gammaproteobacteria</taxon>
        <taxon>Alteromonadales</taxon>
        <taxon>Pseudoalteromonadaceae</taxon>
        <taxon>Pseudoalteromonas</taxon>
    </lineage>
</organism>
<accession>A0A7Y0DPP9</accession>
<evidence type="ECO:0000313" key="15">
    <source>
        <dbReference type="EMBL" id="NMM39357.1"/>
    </source>
</evidence>
<evidence type="ECO:0000313" key="16">
    <source>
        <dbReference type="Proteomes" id="UP000570493"/>
    </source>
</evidence>
<dbReference type="RefSeq" id="WP_169017848.1">
    <property type="nucleotide sequence ID" value="NZ_JABBMT010000001.1"/>
</dbReference>
<keyword evidence="14" id="KW-0472">Membrane</keyword>
<dbReference type="PANTHER" id="PTHR42724:SF1">
    <property type="entry name" value="TETRAACYLDISACCHARIDE 4'-KINASE, MITOCHONDRIAL-RELATED"/>
    <property type="match status" value="1"/>
</dbReference>
<dbReference type="Proteomes" id="UP000570493">
    <property type="component" value="Unassembled WGS sequence"/>
</dbReference>
<evidence type="ECO:0000256" key="3">
    <source>
        <dbReference type="ARBA" id="ARBA00012071"/>
    </source>
</evidence>
<dbReference type="PANTHER" id="PTHR42724">
    <property type="entry name" value="TETRAACYLDISACCHARIDE 4'-KINASE"/>
    <property type="match status" value="1"/>
</dbReference>
<evidence type="ECO:0000256" key="14">
    <source>
        <dbReference type="SAM" id="Phobius"/>
    </source>
</evidence>
<dbReference type="Pfam" id="PF02606">
    <property type="entry name" value="LpxK"/>
    <property type="match status" value="1"/>
</dbReference>
<feature type="binding site" evidence="13">
    <location>
        <begin position="58"/>
        <end position="65"/>
    </location>
    <ligand>
        <name>ATP</name>
        <dbReference type="ChEBI" id="CHEBI:30616"/>
    </ligand>
</feature>
<dbReference type="EC" id="2.7.1.130" evidence="3 13"/>
<sequence>MSRIEQSWYRGISFLTVLLLPLSVLFGLISYLRKLAYTLGLLKAYQSPVPVIVVGNISVGGNGKTPFVIWLANYLQQHDLRVGIISRGYGGNSASYPLTVTEHTDTTLAGDEPVLIQRRLNCPVVVGPDRQANIKQLIAQHQLDVIISDDGMQHYKMARTIECCIVDSQRRFGNGLLMPAGPLRETKKRLKSVDLVIENGGSAAFNYQLKSADLVNVATNIVTEVPLLSGHAVSAIGNPQRFENSLRQQGITLLSCHHFRDHYGYTAQDFIKFNDEIVFMTEKDAVKCYSFAKPTWYFLPVDAEPSSAVVTKLNLLLRETGILDGL</sequence>
<comment type="caution">
    <text evidence="15">The sequence shown here is derived from an EMBL/GenBank/DDBJ whole genome shotgun (WGS) entry which is preliminary data.</text>
</comment>
<dbReference type="GO" id="GO:0009029">
    <property type="term" value="F:lipid-A 4'-kinase activity"/>
    <property type="evidence" value="ECO:0007669"/>
    <property type="project" value="UniProtKB-UniRule"/>
</dbReference>
<dbReference type="NCBIfam" id="TIGR00682">
    <property type="entry name" value="lpxK"/>
    <property type="match status" value="1"/>
</dbReference>
<dbReference type="InterPro" id="IPR027417">
    <property type="entry name" value="P-loop_NTPase"/>
</dbReference>
<comment type="catalytic activity">
    <reaction evidence="13">
        <text>a lipid A disaccharide + ATP = a lipid IVA + ADP + H(+)</text>
        <dbReference type="Rhea" id="RHEA:67840"/>
        <dbReference type="ChEBI" id="CHEBI:15378"/>
        <dbReference type="ChEBI" id="CHEBI:30616"/>
        <dbReference type="ChEBI" id="CHEBI:176343"/>
        <dbReference type="ChEBI" id="CHEBI:176425"/>
        <dbReference type="ChEBI" id="CHEBI:456216"/>
        <dbReference type="EC" id="2.7.1.130"/>
    </reaction>
</comment>
<evidence type="ECO:0000256" key="11">
    <source>
        <dbReference type="ARBA" id="ARBA00023098"/>
    </source>
</evidence>
<dbReference type="GO" id="GO:0009244">
    <property type="term" value="P:lipopolysaccharide core region biosynthetic process"/>
    <property type="evidence" value="ECO:0007669"/>
    <property type="project" value="TreeGrafter"/>
</dbReference>
<keyword evidence="9 13" id="KW-0418">Kinase</keyword>
<evidence type="ECO:0000256" key="12">
    <source>
        <dbReference type="ARBA" id="ARBA00029757"/>
    </source>
</evidence>
<dbReference type="EMBL" id="JABBMT010000001">
    <property type="protein sequence ID" value="NMM39357.1"/>
    <property type="molecule type" value="Genomic_DNA"/>
</dbReference>
<dbReference type="InterPro" id="IPR003758">
    <property type="entry name" value="LpxK"/>
</dbReference>
<protein>
    <recommendedName>
        <fullName evidence="4 13">Tetraacyldisaccharide 4'-kinase</fullName>
        <ecNumber evidence="3 13">2.7.1.130</ecNumber>
    </recommendedName>
    <alternativeName>
        <fullName evidence="12 13">Lipid A 4'-kinase</fullName>
    </alternativeName>
</protein>
<keyword evidence="5 13" id="KW-0444">Lipid biosynthesis</keyword>
<evidence type="ECO:0000256" key="5">
    <source>
        <dbReference type="ARBA" id="ARBA00022516"/>
    </source>
</evidence>
<dbReference type="GO" id="GO:0005886">
    <property type="term" value="C:plasma membrane"/>
    <property type="evidence" value="ECO:0007669"/>
    <property type="project" value="TreeGrafter"/>
</dbReference>